<evidence type="ECO:0000259" key="4">
    <source>
        <dbReference type="SMART" id="SM00796"/>
    </source>
</evidence>
<sequence length="257" mass="27927">MNRMDREQAAPVRLFPLGDAAAVVQFGSRIGETARRKVQALIAILEQHPFPGLIEAVPAFVTVTVYYDPMKVADPHTGETWSSHSGHGIRSPFGIVSSLLSRLTASLGSDDEKDVSRIVEIPVCYGGELGPDLQEVAELNGLAPEEVIGIHSQADYRVHMIGFAPGFPYLGGMSERIAAPRRSVPRVNIEAGSVGIGGSQTGIYPIATPGGWRLIGRTPLKLFQPDRAEPSLLRAGDLVRFRPIRYEQYIEWGEDGT</sequence>
<dbReference type="KEGG" id="pbj:VN24_05345"/>
<keyword evidence="6" id="KW-1185">Reference proteome</keyword>
<dbReference type="PANTHER" id="PTHR34698:SF2">
    <property type="entry name" value="5-OXOPROLINASE SUBUNIT B"/>
    <property type="match status" value="1"/>
</dbReference>
<dbReference type="Gene3D" id="3.30.1360.40">
    <property type="match status" value="1"/>
</dbReference>
<dbReference type="GO" id="GO:0016787">
    <property type="term" value="F:hydrolase activity"/>
    <property type="evidence" value="ECO:0007669"/>
    <property type="project" value="UniProtKB-KW"/>
</dbReference>
<gene>
    <name evidence="5" type="ORF">VN24_05345</name>
</gene>
<protein>
    <submittedName>
        <fullName evidence="5">Kinase inhibitor</fullName>
    </submittedName>
</protein>
<dbReference type="SMART" id="SM00796">
    <property type="entry name" value="AHS1"/>
    <property type="match status" value="1"/>
</dbReference>
<proteinExistence type="predicted"/>
<dbReference type="PANTHER" id="PTHR34698">
    <property type="entry name" value="5-OXOPROLINASE SUBUNIT B"/>
    <property type="match status" value="1"/>
</dbReference>
<keyword evidence="2" id="KW-0378">Hydrolase</keyword>
<dbReference type="InterPro" id="IPR003833">
    <property type="entry name" value="CT_C_D"/>
</dbReference>
<evidence type="ECO:0000256" key="1">
    <source>
        <dbReference type="ARBA" id="ARBA00022741"/>
    </source>
</evidence>
<dbReference type="GO" id="GO:0005524">
    <property type="term" value="F:ATP binding"/>
    <property type="evidence" value="ECO:0007669"/>
    <property type="project" value="UniProtKB-KW"/>
</dbReference>
<dbReference type="SUPFAM" id="SSF50891">
    <property type="entry name" value="Cyclophilin-like"/>
    <property type="match status" value="1"/>
</dbReference>
<keyword evidence="3" id="KW-0067">ATP-binding</keyword>
<reference evidence="6" key="2">
    <citation type="submission" date="2015-03" db="EMBL/GenBank/DDBJ databases">
        <title>Genome sequence of Paenibacillus beijingensis strain DSM 24997T.</title>
        <authorList>
            <person name="Kwak Y."/>
            <person name="Shin J.-H."/>
        </authorList>
    </citation>
    <scope>NUCLEOTIDE SEQUENCE [LARGE SCALE GENOMIC DNA]</scope>
    <source>
        <strain evidence="6">DSM 24997</strain>
    </source>
</reference>
<dbReference type="NCBIfam" id="TIGR00370">
    <property type="entry name" value="5-oxoprolinase subunit PxpB"/>
    <property type="match status" value="1"/>
</dbReference>
<dbReference type="InterPro" id="IPR010016">
    <property type="entry name" value="PxpB"/>
</dbReference>
<evidence type="ECO:0000256" key="3">
    <source>
        <dbReference type="ARBA" id="ARBA00022840"/>
    </source>
</evidence>
<organism evidence="5 6">
    <name type="scientific">Paenibacillus beijingensis</name>
    <dbReference type="NCBI Taxonomy" id="1126833"/>
    <lineage>
        <taxon>Bacteria</taxon>
        <taxon>Bacillati</taxon>
        <taxon>Bacillota</taxon>
        <taxon>Bacilli</taxon>
        <taxon>Bacillales</taxon>
        <taxon>Paenibacillaceae</taxon>
        <taxon>Paenibacillus</taxon>
    </lineage>
</organism>
<dbReference type="PATRIC" id="fig|1126833.4.peg.1182"/>
<evidence type="ECO:0000313" key="6">
    <source>
        <dbReference type="Proteomes" id="UP000032633"/>
    </source>
</evidence>
<dbReference type="STRING" id="1126833.VN24_05345"/>
<evidence type="ECO:0000256" key="2">
    <source>
        <dbReference type="ARBA" id="ARBA00022801"/>
    </source>
</evidence>
<dbReference type="EMBL" id="CP011058">
    <property type="protein sequence ID" value="AJY74128.1"/>
    <property type="molecule type" value="Genomic_DNA"/>
</dbReference>
<evidence type="ECO:0000313" key="5">
    <source>
        <dbReference type="EMBL" id="AJY74128.1"/>
    </source>
</evidence>
<feature type="domain" description="Carboxyltransferase" evidence="4">
    <location>
        <begin position="12"/>
        <end position="233"/>
    </location>
</feature>
<accession>A0A0D5NGU7</accession>
<dbReference type="InterPro" id="IPR029000">
    <property type="entry name" value="Cyclophilin-like_dom_sf"/>
</dbReference>
<dbReference type="RefSeq" id="WP_045669564.1">
    <property type="nucleotide sequence ID" value="NZ_CP011058.1"/>
</dbReference>
<keyword evidence="1" id="KW-0547">Nucleotide-binding</keyword>
<dbReference type="SUPFAM" id="SSF160467">
    <property type="entry name" value="PH0987 N-terminal domain-like"/>
    <property type="match status" value="1"/>
</dbReference>
<dbReference type="AlphaFoldDB" id="A0A0D5NGU7"/>
<reference evidence="5 6" key="1">
    <citation type="journal article" date="2015" name="J. Biotechnol.">
        <title>Complete genome sequence of Paenibacillus beijingensis 7188(T) (=DSM 24997(T)), a novel rhizobacterium from jujube garden soil.</title>
        <authorList>
            <person name="Kwak Y."/>
            <person name="Shin J.H."/>
        </authorList>
    </citation>
    <scope>NUCLEOTIDE SEQUENCE [LARGE SCALE GENOMIC DNA]</scope>
    <source>
        <strain evidence="5 6">DSM 24997</strain>
    </source>
</reference>
<name>A0A0D5NGU7_9BACL</name>
<dbReference type="Proteomes" id="UP000032633">
    <property type="component" value="Chromosome"/>
</dbReference>
<dbReference type="Gene3D" id="2.40.100.10">
    <property type="entry name" value="Cyclophilin-like"/>
    <property type="match status" value="1"/>
</dbReference>
<dbReference type="Pfam" id="PF02682">
    <property type="entry name" value="CT_C_D"/>
    <property type="match status" value="1"/>
</dbReference>
<dbReference type="HOGENOM" id="CLU_020207_1_0_9"/>